<comment type="caution">
    <text evidence="2">The sequence shown here is derived from an EMBL/GenBank/DDBJ whole genome shotgun (WGS) entry which is preliminary data.</text>
</comment>
<protein>
    <recommendedName>
        <fullName evidence="4">DUF2961 domain-containing protein</fullName>
    </recommendedName>
</protein>
<feature type="chain" id="PRO_5046860387" description="DUF2961 domain-containing protein" evidence="1">
    <location>
        <begin position="19"/>
        <end position="538"/>
    </location>
</feature>
<keyword evidence="1" id="KW-0732">Signal</keyword>
<feature type="signal peptide" evidence="1">
    <location>
        <begin position="1"/>
        <end position="18"/>
    </location>
</feature>
<proteinExistence type="predicted"/>
<name>A0ABT0HGM6_9BACT</name>
<dbReference type="RefSeq" id="WP_248476032.1">
    <property type="nucleotide sequence ID" value="NZ_JALPRF010000001.1"/>
</dbReference>
<keyword evidence="3" id="KW-1185">Reference proteome</keyword>
<gene>
    <name evidence="2" type="ORF">M0L20_05550</name>
</gene>
<evidence type="ECO:0000256" key="1">
    <source>
        <dbReference type="SAM" id="SignalP"/>
    </source>
</evidence>
<organism evidence="2 3">
    <name type="scientific">Spirosoma liriopis</name>
    <dbReference type="NCBI Taxonomy" id="2937440"/>
    <lineage>
        <taxon>Bacteria</taxon>
        <taxon>Pseudomonadati</taxon>
        <taxon>Bacteroidota</taxon>
        <taxon>Cytophagia</taxon>
        <taxon>Cytophagales</taxon>
        <taxon>Cytophagaceae</taxon>
        <taxon>Spirosoma</taxon>
    </lineage>
</organism>
<evidence type="ECO:0008006" key="4">
    <source>
        <dbReference type="Google" id="ProtNLM"/>
    </source>
</evidence>
<dbReference type="EMBL" id="JALPRF010000001">
    <property type="protein sequence ID" value="MCK8491307.1"/>
    <property type="molecule type" value="Genomic_DNA"/>
</dbReference>
<accession>A0ABT0HGM6</accession>
<dbReference type="Proteomes" id="UP001202180">
    <property type="component" value="Unassembled WGS sequence"/>
</dbReference>
<sequence>MNYLLSGLQAVLMTYLLASNIGGCTINVPGYEQPTPAVKPAPTLPPITAPFVYDVPATQSDWTGYNETVINDRLVGATSVQESNSLQLEVRKNYGAAIQIYDKVTKQQLINFKDLGRESGMGTYGGPRSFADDSPNWKNIGYNPLQAGDDGGNAAPILFHGFINGWIYTKSQSLSWAHKDARKLPFYYEQWVRLDGNKVHVKVRLTHQRPDKTFYEPESQEWPFMMINGARKVHFYNGDKPFTYDATAITDGIESKGNVTAVTYRGPHFGVTEPWQAVEIGVNRFIGLYSPGYFLANYSVDNISANESWEGGNTNTYVAHVPMVHLDSDNVWYKEYTYIVGTEQEIRDYVYAQERFNQPDFIFNKFNGRNGWAIFDGGYDQKEPFKTDNWQATLTGKESLNNAYNAKLISPWGSWKATDFNEVYLRMAYSGSPGTGARAPLRLTWVTNGQAPDGIDPAFPNQNKVRFPNGIRNSPNQSIRFEAINDGKFHTYKFNFASQPNWKGIIQQFEIAHESTQTYVAPGEQFTLHYFGTRNPTE</sequence>
<reference evidence="2 3" key="1">
    <citation type="submission" date="2022-04" db="EMBL/GenBank/DDBJ databases">
        <title>Spirosoma sp. strain RP8 genome sequencing and assembly.</title>
        <authorList>
            <person name="Jung Y."/>
        </authorList>
    </citation>
    <scope>NUCLEOTIDE SEQUENCE [LARGE SCALE GENOMIC DNA]</scope>
    <source>
        <strain evidence="2 3">RP8</strain>
    </source>
</reference>
<evidence type="ECO:0000313" key="2">
    <source>
        <dbReference type="EMBL" id="MCK8491307.1"/>
    </source>
</evidence>
<evidence type="ECO:0000313" key="3">
    <source>
        <dbReference type="Proteomes" id="UP001202180"/>
    </source>
</evidence>